<evidence type="ECO:0000259" key="3">
    <source>
        <dbReference type="PROSITE" id="PS50157"/>
    </source>
</evidence>
<dbReference type="PROSITE" id="PS50157">
    <property type="entry name" value="ZINC_FINGER_C2H2_2"/>
    <property type="match status" value="2"/>
</dbReference>
<dbReference type="Pfam" id="PF00096">
    <property type="entry name" value="zf-C2H2"/>
    <property type="match status" value="1"/>
</dbReference>
<keyword evidence="1" id="KW-0862">Zinc</keyword>
<feature type="region of interest" description="Disordered" evidence="2">
    <location>
        <begin position="141"/>
        <end position="211"/>
    </location>
</feature>
<name>A0A179V1V1_BLAGS</name>
<dbReference type="InterPro" id="IPR013087">
    <property type="entry name" value="Znf_C2H2_type"/>
</dbReference>
<feature type="compositionally biased region" description="Basic and acidic residues" evidence="2">
    <location>
        <begin position="161"/>
        <end position="174"/>
    </location>
</feature>
<feature type="domain" description="C2H2-type" evidence="3">
    <location>
        <begin position="233"/>
        <end position="256"/>
    </location>
</feature>
<keyword evidence="1" id="KW-0479">Metal-binding</keyword>
<dbReference type="SMART" id="SM00355">
    <property type="entry name" value="ZnF_C2H2"/>
    <property type="match status" value="3"/>
</dbReference>
<dbReference type="RefSeq" id="XP_031580453.1">
    <property type="nucleotide sequence ID" value="XM_031723310.1"/>
</dbReference>
<organism evidence="4 5">
    <name type="scientific">Blastomyces gilchristii (strain SLH14081)</name>
    <name type="common">Blastomyces dermatitidis</name>
    <dbReference type="NCBI Taxonomy" id="559298"/>
    <lineage>
        <taxon>Eukaryota</taxon>
        <taxon>Fungi</taxon>
        <taxon>Dikarya</taxon>
        <taxon>Ascomycota</taxon>
        <taxon>Pezizomycotina</taxon>
        <taxon>Eurotiomycetes</taxon>
        <taxon>Eurotiomycetidae</taxon>
        <taxon>Onygenales</taxon>
        <taxon>Ajellomycetaceae</taxon>
        <taxon>Blastomyces</taxon>
    </lineage>
</organism>
<evidence type="ECO:0000256" key="1">
    <source>
        <dbReference type="PROSITE-ProRule" id="PRU00042"/>
    </source>
</evidence>
<gene>
    <name evidence="4" type="ORF">BDBG_07912</name>
</gene>
<dbReference type="GeneID" id="42528231"/>
<dbReference type="OrthoDB" id="6077919at2759"/>
<dbReference type="PROSITE" id="PS00028">
    <property type="entry name" value="ZINC_FINGER_C2H2_1"/>
    <property type="match status" value="1"/>
</dbReference>
<dbReference type="Proteomes" id="UP000002038">
    <property type="component" value="Unassembled WGS sequence"/>
</dbReference>
<evidence type="ECO:0000256" key="2">
    <source>
        <dbReference type="SAM" id="MobiDB-lite"/>
    </source>
</evidence>
<proteinExistence type="predicted"/>
<feature type="compositionally biased region" description="Basic residues" evidence="2">
    <location>
        <begin position="198"/>
        <end position="209"/>
    </location>
</feature>
<sequence length="382" mass="42904">MEQVNNPDHGTCSYLLMRQYNEYVCLTHKVSGLEQAFSKLQRDFSKLMGVVSRQASSHGELKTLDTYEADNAHNTHKHDAEHGINQEMPDTHEINNSHGTHNTNDTETQQTTAARRNPIVMGGHSDASEIMGVISRLASSVGEPDGRMHNANLETVDTLETDNKDDANGTHDADEIQQTAAAQGKSIIGRSKQPQRNLHSRRNRPKKQNCKSCNQVLKAKGMHQHYLDMHGGHLCMQCDEVFQTKDDLKDHTKKQHYEVCQICNKNFTNRSNLLRHRRQQHPNHRSQATTSAATQFSDYHNSTAAEQHPRSLPPQPTAASLMQTVEQDGLGGTDDPLLGMLTDVRSLPLGPHCEDMEVWDLEGLEEYMPVFRQADSSVELFA</sequence>
<dbReference type="Gene3D" id="3.30.160.60">
    <property type="entry name" value="Classic Zinc Finger"/>
    <property type="match status" value="1"/>
</dbReference>
<dbReference type="VEuPathDB" id="FungiDB:BDBG_07912"/>
<evidence type="ECO:0000313" key="5">
    <source>
        <dbReference type="Proteomes" id="UP000002038"/>
    </source>
</evidence>
<feature type="domain" description="C2H2-type" evidence="3">
    <location>
        <begin position="258"/>
        <end position="286"/>
    </location>
</feature>
<dbReference type="GO" id="GO:0008270">
    <property type="term" value="F:zinc ion binding"/>
    <property type="evidence" value="ECO:0007669"/>
    <property type="project" value="UniProtKB-KW"/>
</dbReference>
<reference evidence="5" key="1">
    <citation type="journal article" date="2015" name="PLoS Genet.">
        <title>The dynamic genome and transcriptome of the human fungal pathogen Blastomyces and close relative Emmonsia.</title>
        <authorList>
            <person name="Munoz J.F."/>
            <person name="Gauthier G.M."/>
            <person name="Desjardins C.A."/>
            <person name="Gallo J.E."/>
            <person name="Holder J."/>
            <person name="Sullivan T.D."/>
            <person name="Marty A.J."/>
            <person name="Carmen J.C."/>
            <person name="Chen Z."/>
            <person name="Ding L."/>
            <person name="Gujja S."/>
            <person name="Magrini V."/>
            <person name="Misas E."/>
            <person name="Mitreva M."/>
            <person name="Priest M."/>
            <person name="Saif S."/>
            <person name="Whiston E.A."/>
            <person name="Young S."/>
            <person name="Zeng Q."/>
            <person name="Goldman W.E."/>
            <person name="Mardis E.R."/>
            <person name="Taylor J.W."/>
            <person name="McEwen J.G."/>
            <person name="Clay O.K."/>
            <person name="Klein B.S."/>
            <person name="Cuomo C.A."/>
        </authorList>
    </citation>
    <scope>NUCLEOTIDE SEQUENCE [LARGE SCALE GENOMIC DNA]</scope>
    <source>
        <strain evidence="5">SLH14081</strain>
    </source>
</reference>
<dbReference type="InterPro" id="IPR036236">
    <property type="entry name" value="Znf_C2H2_sf"/>
</dbReference>
<evidence type="ECO:0000313" key="4">
    <source>
        <dbReference type="EMBL" id="OAT12582.1"/>
    </source>
</evidence>
<keyword evidence="5" id="KW-1185">Reference proteome</keyword>
<protein>
    <recommendedName>
        <fullName evidence="3">C2H2-type domain-containing protein</fullName>
    </recommendedName>
</protein>
<dbReference type="KEGG" id="bgh:BDBG_07912"/>
<dbReference type="EMBL" id="GG657468">
    <property type="protein sequence ID" value="OAT12582.1"/>
    <property type="molecule type" value="Genomic_DNA"/>
</dbReference>
<keyword evidence="1" id="KW-0863">Zinc-finger</keyword>
<dbReference type="SUPFAM" id="SSF57667">
    <property type="entry name" value="beta-beta-alpha zinc fingers"/>
    <property type="match status" value="1"/>
</dbReference>
<dbReference type="AlphaFoldDB" id="A0A179V1V1"/>
<accession>A0A179V1V1</accession>